<evidence type="ECO:0000256" key="1">
    <source>
        <dbReference type="SAM" id="Phobius"/>
    </source>
</evidence>
<keyword evidence="1" id="KW-0472">Membrane</keyword>
<evidence type="ECO:0000313" key="3">
    <source>
        <dbReference type="Proteomes" id="UP000256269"/>
    </source>
</evidence>
<dbReference type="AlphaFoldDB" id="A0A3E0I6J2"/>
<comment type="caution">
    <text evidence="2">The sequence shown here is derived from an EMBL/GenBank/DDBJ whole genome shotgun (WGS) entry which is preliminary data.</text>
</comment>
<feature type="transmembrane region" description="Helical" evidence="1">
    <location>
        <begin position="38"/>
        <end position="58"/>
    </location>
</feature>
<keyword evidence="3" id="KW-1185">Reference proteome</keyword>
<proteinExistence type="predicted"/>
<dbReference type="Proteomes" id="UP000256269">
    <property type="component" value="Unassembled WGS sequence"/>
</dbReference>
<dbReference type="EMBL" id="QUNO01000002">
    <property type="protein sequence ID" value="REH54146.1"/>
    <property type="molecule type" value="Genomic_DNA"/>
</dbReference>
<organism evidence="2 3">
    <name type="scientific">Kutzneria buriramensis</name>
    <dbReference type="NCBI Taxonomy" id="1045776"/>
    <lineage>
        <taxon>Bacteria</taxon>
        <taxon>Bacillati</taxon>
        <taxon>Actinomycetota</taxon>
        <taxon>Actinomycetes</taxon>
        <taxon>Pseudonocardiales</taxon>
        <taxon>Pseudonocardiaceae</taxon>
        <taxon>Kutzneria</taxon>
    </lineage>
</organism>
<feature type="transmembrane region" description="Helical" evidence="1">
    <location>
        <begin position="175"/>
        <end position="193"/>
    </location>
</feature>
<feature type="transmembrane region" description="Helical" evidence="1">
    <location>
        <begin position="150"/>
        <end position="169"/>
    </location>
</feature>
<feature type="transmembrane region" description="Helical" evidence="1">
    <location>
        <begin position="117"/>
        <end position="138"/>
    </location>
</feature>
<evidence type="ECO:0000313" key="2">
    <source>
        <dbReference type="EMBL" id="REH54146.1"/>
    </source>
</evidence>
<name>A0A3E0I6J2_9PSEU</name>
<feature type="transmembrane region" description="Helical" evidence="1">
    <location>
        <begin position="70"/>
        <end position="89"/>
    </location>
</feature>
<feature type="transmembrane region" description="Helical" evidence="1">
    <location>
        <begin position="205"/>
        <end position="223"/>
    </location>
</feature>
<dbReference type="OrthoDB" id="9879224at2"/>
<reference evidence="2 3" key="1">
    <citation type="submission" date="2018-08" db="EMBL/GenBank/DDBJ databases">
        <title>Genomic Encyclopedia of Archaeal and Bacterial Type Strains, Phase II (KMG-II): from individual species to whole genera.</title>
        <authorList>
            <person name="Goeker M."/>
        </authorList>
    </citation>
    <scope>NUCLEOTIDE SEQUENCE [LARGE SCALE GENOMIC DNA]</scope>
    <source>
        <strain evidence="2 3">DSM 45791</strain>
    </source>
</reference>
<sequence>MNRLNWLFTATSLAVVLVTIERFSPTVSVLLPPHDFLRLHEVVQMSVLILLTVIIPALQLWELSGGAPKLWAFVAFVIGAYFYATGNGVHEQASFAYYTYCPVGPHNLCDGLFFNTYYAGNIGFFVGALIMTVTLLLVERSRPREAFGGGALAILVVNAVIYSLTVLAYAGFDLVLVGLVYSLVAALVSIGLFVSVRRRWREHPFITYSTIVYVLGTVASAVVRLV</sequence>
<gene>
    <name evidence="2" type="ORF">BCF44_102378</name>
</gene>
<dbReference type="RefSeq" id="WP_116173253.1">
    <property type="nucleotide sequence ID" value="NZ_CP144375.1"/>
</dbReference>
<accession>A0A3E0I6J2</accession>
<keyword evidence="1" id="KW-0812">Transmembrane</keyword>
<keyword evidence="1" id="KW-1133">Transmembrane helix</keyword>
<protein>
    <submittedName>
        <fullName evidence="2">Uncharacterized protein</fullName>
    </submittedName>
</protein>